<dbReference type="Proteomes" id="UP000326944">
    <property type="component" value="Chromosome"/>
</dbReference>
<proteinExistence type="predicted"/>
<dbReference type="InterPro" id="IPR003594">
    <property type="entry name" value="HATPase_dom"/>
</dbReference>
<feature type="modified residue" description="Phosphohistidine" evidence="16">
    <location>
        <position position="1068"/>
    </location>
</feature>
<dbReference type="InterPro" id="IPR035965">
    <property type="entry name" value="PAS-like_dom_sf"/>
</dbReference>
<dbReference type="InterPro" id="IPR004358">
    <property type="entry name" value="Sig_transdc_His_kin-like_C"/>
</dbReference>
<evidence type="ECO:0000256" key="16">
    <source>
        <dbReference type="PROSITE-ProRule" id="PRU00110"/>
    </source>
</evidence>
<dbReference type="OrthoDB" id="9813151at2"/>
<comment type="subunit">
    <text evidence="14">At low DSF concentrations, interacts with RpfF.</text>
</comment>
<dbReference type="SUPFAM" id="SSF47384">
    <property type="entry name" value="Homodimeric domain of signal transducing histidine kinase"/>
    <property type="match status" value="1"/>
</dbReference>
<keyword evidence="25" id="KW-1185">Reference proteome</keyword>
<evidence type="ECO:0000256" key="8">
    <source>
        <dbReference type="ARBA" id="ARBA00022741"/>
    </source>
</evidence>
<keyword evidence="8" id="KW-0547">Nucleotide-binding</keyword>
<feature type="domain" description="Histidine kinase" evidence="19">
    <location>
        <begin position="508"/>
        <end position="725"/>
    </location>
</feature>
<gene>
    <name evidence="24" type="ORF">FJR48_10285</name>
</gene>
<feature type="domain" description="PAS" evidence="21">
    <location>
        <begin position="366"/>
        <end position="437"/>
    </location>
</feature>
<dbReference type="Pfam" id="PF00072">
    <property type="entry name" value="Response_reg"/>
    <property type="match status" value="2"/>
</dbReference>
<evidence type="ECO:0000259" key="20">
    <source>
        <dbReference type="PROSITE" id="PS50110"/>
    </source>
</evidence>
<dbReference type="Gene3D" id="3.40.50.2300">
    <property type="match status" value="2"/>
</dbReference>
<dbReference type="InterPro" id="IPR001789">
    <property type="entry name" value="Sig_transdc_resp-reg_receiver"/>
</dbReference>
<protein>
    <recommendedName>
        <fullName evidence="15">Sensory/regulatory protein RpfC</fullName>
        <ecNumber evidence="3">2.7.13.3</ecNumber>
    </recommendedName>
</protein>
<dbReference type="EC" id="2.7.13.3" evidence="3"/>
<dbReference type="FunFam" id="3.30.565.10:FF:000010">
    <property type="entry name" value="Sensor histidine kinase RcsC"/>
    <property type="match status" value="1"/>
</dbReference>
<dbReference type="InterPro" id="IPR000014">
    <property type="entry name" value="PAS"/>
</dbReference>
<feature type="transmembrane region" description="Helical" evidence="18">
    <location>
        <begin position="6"/>
        <end position="25"/>
    </location>
</feature>
<reference evidence="24 25" key="1">
    <citation type="submission" date="2019-09" db="EMBL/GenBank/DDBJ databases">
        <title>Sulfurimonas gotlandica sp. nov., a chemoautotrophic and psychrotolerant epsilonproteobacterium isolated from a pelagic redoxcline, and an emended description of the genus Sulfurimonas.</title>
        <authorList>
            <person name="Wang S."/>
            <person name="Jiang L."/>
            <person name="Shao S."/>
        </authorList>
    </citation>
    <scope>NUCLEOTIDE SEQUENCE [LARGE SCALE GENOMIC DNA]</scope>
    <source>
        <strain evidence="24 25">GYSZ_1</strain>
    </source>
</reference>
<dbReference type="GO" id="GO:0005524">
    <property type="term" value="F:ATP binding"/>
    <property type="evidence" value="ECO:0007669"/>
    <property type="project" value="UniProtKB-KW"/>
</dbReference>
<dbReference type="InterPro" id="IPR008207">
    <property type="entry name" value="Sig_transdc_His_kin_Hpt_dom"/>
</dbReference>
<dbReference type="InterPro" id="IPR036890">
    <property type="entry name" value="HATPase_C_sf"/>
</dbReference>
<evidence type="ECO:0000256" key="11">
    <source>
        <dbReference type="ARBA" id="ARBA00022989"/>
    </source>
</evidence>
<keyword evidence="12" id="KW-0902">Two-component regulatory system</keyword>
<dbReference type="SMART" id="SM00387">
    <property type="entry name" value="HATPase_c"/>
    <property type="match status" value="1"/>
</dbReference>
<evidence type="ECO:0000256" key="14">
    <source>
        <dbReference type="ARBA" id="ARBA00064003"/>
    </source>
</evidence>
<dbReference type="SUPFAM" id="SSF55874">
    <property type="entry name" value="ATPase domain of HSP90 chaperone/DNA topoisomerase II/histidine kinase"/>
    <property type="match status" value="1"/>
</dbReference>
<evidence type="ECO:0000256" key="9">
    <source>
        <dbReference type="ARBA" id="ARBA00022777"/>
    </source>
</evidence>
<evidence type="ECO:0000256" key="6">
    <source>
        <dbReference type="ARBA" id="ARBA00022679"/>
    </source>
</evidence>
<dbReference type="Gene3D" id="3.30.450.20">
    <property type="entry name" value="PAS domain"/>
    <property type="match status" value="1"/>
</dbReference>
<dbReference type="Pfam" id="PF08447">
    <property type="entry name" value="PAS_3"/>
    <property type="match status" value="1"/>
</dbReference>
<dbReference type="PROSITE" id="PS50113">
    <property type="entry name" value="PAC"/>
    <property type="match status" value="1"/>
</dbReference>
<dbReference type="InterPro" id="IPR036097">
    <property type="entry name" value="HisK_dim/P_sf"/>
</dbReference>
<evidence type="ECO:0000259" key="19">
    <source>
        <dbReference type="PROSITE" id="PS50109"/>
    </source>
</evidence>
<evidence type="ECO:0000259" key="21">
    <source>
        <dbReference type="PROSITE" id="PS50112"/>
    </source>
</evidence>
<dbReference type="SMART" id="SM00388">
    <property type="entry name" value="HisKA"/>
    <property type="match status" value="1"/>
</dbReference>
<organism evidence="24 25">
    <name type="scientific">Sulfurimonas lithotrophica</name>
    <dbReference type="NCBI Taxonomy" id="2590022"/>
    <lineage>
        <taxon>Bacteria</taxon>
        <taxon>Pseudomonadati</taxon>
        <taxon>Campylobacterota</taxon>
        <taxon>Epsilonproteobacteria</taxon>
        <taxon>Campylobacterales</taxon>
        <taxon>Sulfurimonadaceae</taxon>
        <taxon>Sulfurimonas</taxon>
    </lineage>
</organism>
<keyword evidence="6" id="KW-0808">Transferase</keyword>
<dbReference type="GO" id="GO:0000155">
    <property type="term" value="F:phosphorelay sensor kinase activity"/>
    <property type="evidence" value="ECO:0007669"/>
    <property type="project" value="InterPro"/>
</dbReference>
<evidence type="ECO:0000256" key="1">
    <source>
        <dbReference type="ARBA" id="ARBA00000085"/>
    </source>
</evidence>
<dbReference type="InterPro" id="IPR000700">
    <property type="entry name" value="PAS-assoc_C"/>
</dbReference>
<keyword evidence="13 18" id="KW-0472">Membrane</keyword>
<keyword evidence="11 18" id="KW-1133">Transmembrane helix</keyword>
<dbReference type="CDD" id="cd17546">
    <property type="entry name" value="REC_hyHK_CKI1_RcsC-like"/>
    <property type="match status" value="2"/>
</dbReference>
<evidence type="ECO:0000259" key="22">
    <source>
        <dbReference type="PROSITE" id="PS50113"/>
    </source>
</evidence>
<evidence type="ECO:0000259" key="23">
    <source>
        <dbReference type="PROSITE" id="PS50894"/>
    </source>
</evidence>
<dbReference type="InterPro" id="IPR005467">
    <property type="entry name" value="His_kinase_dom"/>
</dbReference>
<sequence>MKLKLYLFIIFVIFNILVLSLTEINKDERIDIALKTHLNTLDKNFKSIQYQEKILVQNTLEFIQKNLIDLLEKLPDSSEEEKNSLRKKIYEKLLLKYTQLKKNGVYQFQFTLEDNRTFLRMHKPDKYGDDLSQIRYSLRHVNKTKQPVVGFEGGKTTNALRYVEPLFDKKGNYICAVEISFSTAYIQNYLTNISNLHSHFLVHKDTFSKKVWDKNKFKSKYIEAAEDDEYMMTLTQQHTQKTCISDNKNKLKNYTDIIHTKMHKEKPFAIYVEHDTKEHYNSGREDEHIDVVSFYPIYNTQGNTSAWVVSYAIDDFIKATLYGARLTQTSSFIIMLVLFYFIYRVFNQKKELELKVADRTKELQLKTQELKTYFDSMPDGLAVINLNTQLITNVNKSFEKLTGYTKDKLINYTKDIIIPEKDIDYVNKHFKQHIKGKDHIAKEIPILNKDGHITYCDVAAKRYDIEETPFIIGVFRDASQRLKLEQELIEAKEKAEESAKTKSYFLANMSHEIRTPMNGIIGMAHLALNTDLNKQQKHYINRIDTSAKSLLGIINDILDISKIEAGKLEIEKTSFNLFDMIEHVINMIEVKAYNQGLDLIVNYDLNLGKIYYGDSSRISQILINLLSNAVKFTQKGEIILEVKEDGKNRVRFEVRDTGIGLTKEQKDKLFHSFTQADSSTSKKYGGTGLGLAISKELVEMMNGNIWVESKVDVGSSFIFDIELSKDRLAKPFSTFNGKKVLLIDDSESWLDILTYQLNSFGLDVESALSAKEGIELIKNKKDDYDLILIDWDMPDFNGIDAFKIIHEKFGVEARKNILISAHHRDILSDDMESANIENFLHKPINPSYLNDMLSEIFLGEDSIKKYDTNSDKELENQIKTLKGSKVLLVEDNEVNQELTLELLNDSGIKIDIASNGLEAIKKFEQNSYELILMDIQMPLLDGYEATKKIRKTDKNIPIIALTANAMTEDIEKAQEAGMNKHLSKPIEVDKLFKTLLKYISKKTDITEEKSNDSYTMDIPKFNTLDKEYGLNLVSGKNSAYIQVLKGLIKYKEIDFDIMEDEDLKRAMHTLKGISASAGALYLRDSAEEIEKNLNRTLLPQLVINLNEIIREIEEKINLNSIEKIEISKEKKDELFTKLKEALSTKRAKNIKPIIEELDKYILDEDENKIFKELKHLCSKFKFKQALGLLDG</sequence>
<feature type="modified residue" description="4-aspartylphosphate" evidence="17">
    <location>
        <position position="934"/>
    </location>
</feature>
<comment type="catalytic activity">
    <reaction evidence="1">
        <text>ATP + protein L-histidine = ADP + protein N-phospho-L-histidine.</text>
        <dbReference type="EC" id="2.7.13.3"/>
    </reaction>
</comment>
<dbReference type="CDD" id="cd00082">
    <property type="entry name" value="HisKA"/>
    <property type="match status" value="1"/>
</dbReference>
<dbReference type="SMART" id="SM00091">
    <property type="entry name" value="PAS"/>
    <property type="match status" value="1"/>
</dbReference>
<evidence type="ECO:0000256" key="18">
    <source>
        <dbReference type="SAM" id="Phobius"/>
    </source>
</evidence>
<dbReference type="InterPro" id="IPR011006">
    <property type="entry name" value="CheY-like_superfamily"/>
</dbReference>
<evidence type="ECO:0000256" key="15">
    <source>
        <dbReference type="ARBA" id="ARBA00068150"/>
    </source>
</evidence>
<dbReference type="PANTHER" id="PTHR45339">
    <property type="entry name" value="HYBRID SIGNAL TRANSDUCTION HISTIDINE KINASE J"/>
    <property type="match status" value="1"/>
</dbReference>
<accession>A0A5P8P3A3</accession>
<dbReference type="Pfam" id="PF02518">
    <property type="entry name" value="HATPase_c"/>
    <property type="match status" value="1"/>
</dbReference>
<dbReference type="Pfam" id="PF01627">
    <property type="entry name" value="Hpt"/>
    <property type="match status" value="1"/>
</dbReference>
<dbReference type="FunFam" id="1.10.287.130:FF:000002">
    <property type="entry name" value="Two-component osmosensing histidine kinase"/>
    <property type="match status" value="1"/>
</dbReference>
<evidence type="ECO:0000256" key="2">
    <source>
        <dbReference type="ARBA" id="ARBA00004651"/>
    </source>
</evidence>
<evidence type="ECO:0000256" key="4">
    <source>
        <dbReference type="ARBA" id="ARBA00022475"/>
    </source>
</evidence>
<keyword evidence="9" id="KW-0418">Kinase</keyword>
<feature type="domain" description="HPt" evidence="23">
    <location>
        <begin position="1029"/>
        <end position="1119"/>
    </location>
</feature>
<dbReference type="PROSITE" id="PS50109">
    <property type="entry name" value="HIS_KIN"/>
    <property type="match status" value="1"/>
</dbReference>
<dbReference type="SUPFAM" id="SSF55785">
    <property type="entry name" value="PYP-like sensor domain (PAS domain)"/>
    <property type="match status" value="1"/>
</dbReference>
<dbReference type="Gene3D" id="1.10.287.130">
    <property type="match status" value="1"/>
</dbReference>
<evidence type="ECO:0000256" key="13">
    <source>
        <dbReference type="ARBA" id="ARBA00023136"/>
    </source>
</evidence>
<dbReference type="PROSITE" id="PS50112">
    <property type="entry name" value="PAS"/>
    <property type="match status" value="1"/>
</dbReference>
<dbReference type="PROSITE" id="PS50110">
    <property type="entry name" value="RESPONSE_REGULATORY"/>
    <property type="match status" value="2"/>
</dbReference>
<keyword evidence="7 18" id="KW-0812">Transmembrane</keyword>
<evidence type="ECO:0000256" key="10">
    <source>
        <dbReference type="ARBA" id="ARBA00022840"/>
    </source>
</evidence>
<dbReference type="InterPro" id="IPR036641">
    <property type="entry name" value="HPT_dom_sf"/>
</dbReference>
<evidence type="ECO:0000256" key="5">
    <source>
        <dbReference type="ARBA" id="ARBA00022553"/>
    </source>
</evidence>
<evidence type="ECO:0000256" key="17">
    <source>
        <dbReference type="PROSITE-ProRule" id="PRU00169"/>
    </source>
</evidence>
<keyword evidence="5 17" id="KW-0597">Phosphoprotein</keyword>
<dbReference type="SUPFAM" id="SSF52172">
    <property type="entry name" value="CheY-like"/>
    <property type="match status" value="2"/>
</dbReference>
<dbReference type="KEGG" id="sulg:FJR48_10285"/>
<evidence type="ECO:0000256" key="7">
    <source>
        <dbReference type="ARBA" id="ARBA00022692"/>
    </source>
</evidence>
<feature type="domain" description="PAC" evidence="22">
    <location>
        <begin position="440"/>
        <end position="490"/>
    </location>
</feature>
<keyword evidence="10" id="KW-0067">ATP-binding</keyword>
<dbReference type="PRINTS" id="PR00344">
    <property type="entry name" value="BCTRLSENSOR"/>
</dbReference>
<feature type="domain" description="Response regulatory" evidence="20">
    <location>
        <begin position="885"/>
        <end position="999"/>
    </location>
</feature>
<dbReference type="RefSeq" id="WP_152308039.1">
    <property type="nucleotide sequence ID" value="NZ_CP043617.1"/>
</dbReference>
<dbReference type="Pfam" id="PF14827">
    <property type="entry name" value="dCache_3"/>
    <property type="match status" value="1"/>
</dbReference>
<dbReference type="PANTHER" id="PTHR45339:SF1">
    <property type="entry name" value="HYBRID SIGNAL TRANSDUCTION HISTIDINE KINASE J"/>
    <property type="match status" value="1"/>
</dbReference>
<dbReference type="AlphaFoldDB" id="A0A5P8P3A3"/>
<feature type="domain" description="Response regulatory" evidence="20">
    <location>
        <begin position="739"/>
        <end position="857"/>
    </location>
</feature>
<dbReference type="Pfam" id="PF00512">
    <property type="entry name" value="HisKA"/>
    <property type="match status" value="1"/>
</dbReference>
<keyword evidence="4" id="KW-1003">Cell membrane</keyword>
<dbReference type="SMART" id="SM00448">
    <property type="entry name" value="REC"/>
    <property type="match status" value="2"/>
</dbReference>
<comment type="subcellular location">
    <subcellularLocation>
        <location evidence="2">Cell membrane</location>
        <topology evidence="2">Multi-pass membrane protein</topology>
    </subcellularLocation>
</comment>
<evidence type="ECO:0000313" key="24">
    <source>
        <dbReference type="EMBL" id="QFR50091.1"/>
    </source>
</evidence>
<dbReference type="InterPro" id="IPR003661">
    <property type="entry name" value="HisK_dim/P_dom"/>
</dbReference>
<evidence type="ECO:0000313" key="25">
    <source>
        <dbReference type="Proteomes" id="UP000326944"/>
    </source>
</evidence>
<dbReference type="InterPro" id="IPR029150">
    <property type="entry name" value="dCache_3"/>
</dbReference>
<dbReference type="InterPro" id="IPR013655">
    <property type="entry name" value="PAS_fold_3"/>
</dbReference>
<dbReference type="GO" id="GO:0005886">
    <property type="term" value="C:plasma membrane"/>
    <property type="evidence" value="ECO:0007669"/>
    <property type="project" value="UniProtKB-SubCell"/>
</dbReference>
<dbReference type="CDD" id="cd16922">
    <property type="entry name" value="HATPase_EvgS-ArcB-TorS-like"/>
    <property type="match status" value="1"/>
</dbReference>
<dbReference type="Gene3D" id="1.20.120.160">
    <property type="entry name" value="HPT domain"/>
    <property type="match status" value="1"/>
</dbReference>
<dbReference type="PROSITE" id="PS50894">
    <property type="entry name" value="HPT"/>
    <property type="match status" value="1"/>
</dbReference>
<dbReference type="NCBIfam" id="TIGR00229">
    <property type="entry name" value="sensory_box"/>
    <property type="match status" value="1"/>
</dbReference>
<dbReference type="Gene3D" id="3.30.565.10">
    <property type="entry name" value="Histidine kinase-like ATPase, C-terminal domain"/>
    <property type="match status" value="1"/>
</dbReference>
<dbReference type="SUPFAM" id="SSF47226">
    <property type="entry name" value="Histidine-containing phosphotransfer domain, HPT domain"/>
    <property type="match status" value="1"/>
</dbReference>
<evidence type="ECO:0000256" key="12">
    <source>
        <dbReference type="ARBA" id="ARBA00023012"/>
    </source>
</evidence>
<name>A0A5P8P3A3_9BACT</name>
<evidence type="ECO:0000256" key="3">
    <source>
        <dbReference type="ARBA" id="ARBA00012438"/>
    </source>
</evidence>
<feature type="transmembrane region" description="Helical" evidence="18">
    <location>
        <begin position="326"/>
        <end position="346"/>
    </location>
</feature>
<feature type="modified residue" description="4-aspartylphosphate" evidence="17">
    <location>
        <position position="790"/>
    </location>
</feature>
<dbReference type="EMBL" id="CP043617">
    <property type="protein sequence ID" value="QFR50091.1"/>
    <property type="molecule type" value="Genomic_DNA"/>
</dbReference>